<keyword evidence="2" id="KW-0808">Transferase</keyword>
<sequence length="205" mass="21257">MRQLAIETATEACSVALFEDGRLVSHVHELVGRGHAERLVPMIGELPGRGRADRILVDCGPGSFTGVRVGLAAARALALAWGAEIAGYSSLALIAATAFMELDGPETLSVAIVGGHGEYFVQRFDRQGVRPIAPLASLKPEEAALLCASDPVAGSGAEAMRTAGAPGRTVAIHPDARNTALLPPRLAMLPPSPIYGRAPDARLPG</sequence>
<dbReference type="GO" id="GO:0002949">
    <property type="term" value="P:tRNA threonylcarbamoyladenosine modification"/>
    <property type="evidence" value="ECO:0007669"/>
    <property type="project" value="InterPro"/>
</dbReference>
<reference evidence="2 3" key="1">
    <citation type="submission" date="2019-12" db="EMBL/GenBank/DDBJ databases">
        <authorList>
            <person name="Huq M.A."/>
        </authorList>
    </citation>
    <scope>NUCLEOTIDE SEQUENCE [LARGE SCALE GENOMIC DNA]</scope>
    <source>
        <strain evidence="2 3">MAH-20</strain>
    </source>
</reference>
<protein>
    <submittedName>
        <fullName evidence="2">tRNA (Adenosine(37)-N6)-threonylcarbamoyltransferase complex dimerization subunit type 1 TsaB</fullName>
    </submittedName>
</protein>
<keyword evidence="3" id="KW-1185">Reference proteome</keyword>
<dbReference type="NCBIfam" id="TIGR03725">
    <property type="entry name" value="T6A_YeaZ"/>
    <property type="match status" value="1"/>
</dbReference>
<dbReference type="EMBL" id="WQMS01000008">
    <property type="protein sequence ID" value="MVO77778.1"/>
    <property type="molecule type" value="Genomic_DNA"/>
</dbReference>
<evidence type="ECO:0000313" key="2">
    <source>
        <dbReference type="EMBL" id="MVO77778.1"/>
    </source>
</evidence>
<name>A0A6I4J0U9_9SPHN</name>
<dbReference type="GO" id="GO:0016740">
    <property type="term" value="F:transferase activity"/>
    <property type="evidence" value="ECO:0007669"/>
    <property type="project" value="UniProtKB-KW"/>
</dbReference>
<organism evidence="2 3">
    <name type="scientific">Sphingomonas horti</name>
    <dbReference type="NCBI Taxonomy" id="2682842"/>
    <lineage>
        <taxon>Bacteria</taxon>
        <taxon>Pseudomonadati</taxon>
        <taxon>Pseudomonadota</taxon>
        <taxon>Alphaproteobacteria</taxon>
        <taxon>Sphingomonadales</taxon>
        <taxon>Sphingomonadaceae</taxon>
        <taxon>Sphingomonas</taxon>
    </lineage>
</organism>
<proteinExistence type="predicted"/>
<evidence type="ECO:0000313" key="3">
    <source>
        <dbReference type="Proteomes" id="UP000441389"/>
    </source>
</evidence>
<dbReference type="RefSeq" id="WP_157026760.1">
    <property type="nucleotide sequence ID" value="NZ_WQMS01000008.1"/>
</dbReference>
<dbReference type="Pfam" id="PF00814">
    <property type="entry name" value="TsaD"/>
    <property type="match status" value="1"/>
</dbReference>
<feature type="domain" description="Gcp-like" evidence="1">
    <location>
        <begin position="29"/>
        <end position="128"/>
    </location>
</feature>
<dbReference type="InterPro" id="IPR000905">
    <property type="entry name" value="Gcp-like_dom"/>
</dbReference>
<dbReference type="AlphaFoldDB" id="A0A6I4J0U9"/>
<dbReference type="Proteomes" id="UP000441389">
    <property type="component" value="Unassembled WGS sequence"/>
</dbReference>
<accession>A0A6I4J0U9</accession>
<dbReference type="Gene3D" id="3.30.420.40">
    <property type="match status" value="2"/>
</dbReference>
<gene>
    <name evidence="2" type="primary">tsaB</name>
    <name evidence="2" type="ORF">GON01_07500</name>
</gene>
<dbReference type="InterPro" id="IPR043129">
    <property type="entry name" value="ATPase_NBD"/>
</dbReference>
<comment type="caution">
    <text evidence="2">The sequence shown here is derived from an EMBL/GenBank/DDBJ whole genome shotgun (WGS) entry which is preliminary data.</text>
</comment>
<dbReference type="InterPro" id="IPR022496">
    <property type="entry name" value="T6A_TsaB"/>
</dbReference>
<evidence type="ECO:0000259" key="1">
    <source>
        <dbReference type="Pfam" id="PF00814"/>
    </source>
</evidence>
<dbReference type="SUPFAM" id="SSF53067">
    <property type="entry name" value="Actin-like ATPase domain"/>
    <property type="match status" value="1"/>
</dbReference>